<sequence length="98" mass="11523">MFKYYIILTLLSLVGAFSQFNNIVLKPKYNINNSIINNKSSNLQPLNNSIVKYKLNEFKNNRLKASNIVNYKIAKYYLPFLSTYRKWNETCKDSNTTL</sequence>
<protein>
    <submittedName>
        <fullName evidence="1">Uncharacterized protein</fullName>
    </submittedName>
</protein>
<name>A0A7S9XGN9_9VIRU</name>
<accession>A0A7S9XGN9</accession>
<proteinExistence type="predicted"/>
<dbReference type="EMBL" id="MW030608">
    <property type="protein sequence ID" value="QPI16843.1"/>
    <property type="molecule type" value="Genomic_DNA"/>
</dbReference>
<reference evidence="1" key="1">
    <citation type="submission" date="2020-08" db="EMBL/GenBank/DDBJ databases">
        <title>Bridging the membrane lipid divide: bacteria of the FCB group superphylum have the potential to synthesize archaeal ether lipids.</title>
        <authorList>
            <person name="Villanueva L."/>
            <person name="von Meijenfeldt F.A.B."/>
            <person name="Westbye A.B."/>
            <person name="Yadav S."/>
            <person name="Hopmans E.C."/>
            <person name="Dutilh B.E."/>
            <person name="Sinninghe Damste J.S."/>
        </authorList>
    </citation>
    <scope>NUCLEOTIDE SEQUENCE</scope>
    <source>
        <strain evidence="1">NIOZ-UU159</strain>
    </source>
</reference>
<organism evidence="1">
    <name type="scientific">Virus NIOZ-UU159</name>
    <dbReference type="NCBI Taxonomy" id="2763270"/>
    <lineage>
        <taxon>Viruses</taxon>
    </lineage>
</organism>
<evidence type="ECO:0000313" key="1">
    <source>
        <dbReference type="EMBL" id="QPI16843.1"/>
    </source>
</evidence>
<gene>
    <name evidence="1" type="ORF">NIOZUU159_00340</name>
</gene>